<dbReference type="Proteomes" id="UP000295247">
    <property type="component" value="Unassembled WGS sequence"/>
</dbReference>
<feature type="domain" description="PLD phosphodiesterase" evidence="6">
    <location>
        <begin position="132"/>
        <end position="159"/>
    </location>
</feature>
<accession>A0A4R4A5Q4</accession>
<feature type="transmembrane region" description="Helical" evidence="5">
    <location>
        <begin position="546"/>
        <end position="574"/>
    </location>
</feature>
<evidence type="ECO:0000313" key="7">
    <source>
        <dbReference type="EMBL" id="TCW33401.1"/>
    </source>
</evidence>
<feature type="transmembrane region" description="Helical" evidence="5">
    <location>
        <begin position="620"/>
        <end position="644"/>
    </location>
</feature>
<keyword evidence="5" id="KW-0472">Membrane</keyword>
<dbReference type="EMBL" id="SMDC01000014">
    <property type="protein sequence ID" value="TCW33401.1"/>
    <property type="molecule type" value="Genomic_DNA"/>
</dbReference>
<feature type="transmembrane region" description="Helical" evidence="5">
    <location>
        <begin position="581"/>
        <end position="600"/>
    </location>
</feature>
<dbReference type="PANTHER" id="PTHR18896">
    <property type="entry name" value="PHOSPHOLIPASE D"/>
    <property type="match status" value="1"/>
</dbReference>
<dbReference type="SUPFAM" id="SSF56024">
    <property type="entry name" value="Phospholipase D/nuclease"/>
    <property type="match status" value="2"/>
</dbReference>
<reference evidence="7 8" key="1">
    <citation type="submission" date="2019-03" db="EMBL/GenBank/DDBJ databases">
        <title>Genomic Encyclopedia of Type Strains, Phase IV (KMG-IV): sequencing the most valuable type-strain genomes for metagenomic binning, comparative biology and taxonomic classification.</title>
        <authorList>
            <person name="Goeker M."/>
        </authorList>
    </citation>
    <scope>NUCLEOTIDE SEQUENCE [LARGE SCALE GENOMIC DNA]</scope>
    <source>
        <strain evidence="7 8">DSM 203</strain>
    </source>
</reference>
<dbReference type="GO" id="GO:0004630">
    <property type="term" value="F:phospholipase D activity"/>
    <property type="evidence" value="ECO:0007669"/>
    <property type="project" value="UniProtKB-EC"/>
</dbReference>
<dbReference type="RefSeq" id="WP_132230560.1">
    <property type="nucleotide sequence ID" value="NZ_NRRH01000005.1"/>
</dbReference>
<evidence type="ECO:0000256" key="1">
    <source>
        <dbReference type="ARBA" id="ARBA00000798"/>
    </source>
</evidence>
<dbReference type="InterPro" id="IPR001736">
    <property type="entry name" value="PLipase_D/transphosphatidylase"/>
</dbReference>
<evidence type="ECO:0000256" key="5">
    <source>
        <dbReference type="SAM" id="Phobius"/>
    </source>
</evidence>
<dbReference type="AlphaFoldDB" id="A0A4R4A5Q4"/>
<keyword evidence="5" id="KW-1133">Transmembrane helix</keyword>
<keyword evidence="5" id="KW-0812">Transmembrane</keyword>
<dbReference type="CDD" id="cd09143">
    <property type="entry name" value="PLDc_vPLD1_2_like_bac_2"/>
    <property type="match status" value="1"/>
</dbReference>
<dbReference type="Gene3D" id="3.30.870.10">
    <property type="entry name" value="Endonuclease Chain A"/>
    <property type="match status" value="2"/>
</dbReference>
<dbReference type="Pfam" id="PF09335">
    <property type="entry name" value="VTT_dom"/>
    <property type="match status" value="1"/>
</dbReference>
<sequence>MERHTPNPLLVPGETCWQITGTRRLAPLIDGERYFATLRRALINARHRILILGWDLHSQLELVREDPGDGLPTRLGELLHALLERTPGLEAWILLWDYAPIYALEREPLLFGIHPWRQHPRLHFALDDNHPLAASHHQKLVVIDDALAFCGGFDLGKWRWDSSAHQAEDARRRDPDGKPYPPFHDLQLMVDGESAGALAELARARWARCGEETPAPSPPPVHDPWPEGVAALLRDQPCAIARTQPQQPARDDQAPEREVREVEQLYLALFARAERLIYLENQYLTSTTLCSALCERLDETHGPEVVIVLPRETGAWLEQHTMDILRARQLERLREADRHARLRVYHPEVPGLESGCLMVHAKLAIVDDRWLRVGSANLSNRSMGLDTECDLCLEVTDEEGRARIAALRRELIGNLLDCEPQHLASAEREAGGLIGAIEAIRADAPPGRKTLTPLEGAVDPEWERQLPDERLIDPKRPLNVLDVGDAVLGRRHLPHARRRLRFGIALVVLLAALAILWRWSGLGESLDPQQLAEQLTDQLHAPWGPALLLAGFVVGSLLAIPVTLLILVTALVYGPLAGASYALLGSLLAALAAYGLGAYLGRPAVNRLAGGRIHRLSERLARRGILTIIAVRIVPVAPFTLLNLLAGASHIRLRDYAIGTLIGMLPGVATMAVFAEGLMALLRRAGPEQFLLLTLALALIVGLTLLARRLLTVFVEQR</sequence>
<keyword evidence="3" id="KW-0378">Hydrolase</keyword>
<feature type="transmembrane region" description="Helical" evidence="5">
    <location>
        <begin position="690"/>
        <end position="711"/>
    </location>
</feature>
<dbReference type="GO" id="GO:0009395">
    <property type="term" value="P:phospholipid catabolic process"/>
    <property type="evidence" value="ECO:0007669"/>
    <property type="project" value="TreeGrafter"/>
</dbReference>
<feature type="domain" description="PLD phosphodiesterase" evidence="6">
    <location>
        <begin position="355"/>
        <end position="382"/>
    </location>
</feature>
<dbReference type="PANTHER" id="PTHR18896:SF76">
    <property type="entry name" value="PHOSPHOLIPASE"/>
    <property type="match status" value="1"/>
</dbReference>
<dbReference type="Pfam" id="PF13091">
    <property type="entry name" value="PLDc_2"/>
    <property type="match status" value="1"/>
</dbReference>
<dbReference type="GO" id="GO:0005886">
    <property type="term" value="C:plasma membrane"/>
    <property type="evidence" value="ECO:0007669"/>
    <property type="project" value="UniProtKB-ARBA"/>
</dbReference>
<feature type="transmembrane region" description="Helical" evidence="5">
    <location>
        <begin position="656"/>
        <end position="678"/>
    </location>
</feature>
<dbReference type="InterPro" id="IPR032816">
    <property type="entry name" value="VTT_dom"/>
</dbReference>
<gene>
    <name evidence="7" type="ORF">EDC29_11448</name>
</gene>
<evidence type="ECO:0000256" key="4">
    <source>
        <dbReference type="ARBA" id="ARBA00023098"/>
    </source>
</evidence>
<dbReference type="SMART" id="SM00155">
    <property type="entry name" value="PLDc"/>
    <property type="match status" value="2"/>
</dbReference>
<proteinExistence type="predicted"/>
<comment type="caution">
    <text evidence="7">The sequence shown here is derived from an EMBL/GenBank/DDBJ whole genome shotgun (WGS) entry which is preliminary data.</text>
</comment>
<organism evidence="7 8">
    <name type="scientific">Marichromatium gracile</name>
    <name type="common">Chromatium gracile</name>
    <dbReference type="NCBI Taxonomy" id="1048"/>
    <lineage>
        <taxon>Bacteria</taxon>
        <taxon>Pseudomonadati</taxon>
        <taxon>Pseudomonadota</taxon>
        <taxon>Gammaproteobacteria</taxon>
        <taxon>Chromatiales</taxon>
        <taxon>Chromatiaceae</taxon>
        <taxon>Marichromatium</taxon>
    </lineage>
</organism>
<dbReference type="CDD" id="cd09140">
    <property type="entry name" value="PLDc_vPLD1_2_like_bac_1"/>
    <property type="match status" value="1"/>
</dbReference>
<evidence type="ECO:0000259" key="6">
    <source>
        <dbReference type="PROSITE" id="PS50035"/>
    </source>
</evidence>
<keyword evidence="2" id="KW-0677">Repeat</keyword>
<comment type="catalytic activity">
    <reaction evidence="1">
        <text>a 1,2-diacyl-sn-glycero-3-phosphocholine + H2O = a 1,2-diacyl-sn-glycero-3-phosphate + choline + H(+)</text>
        <dbReference type="Rhea" id="RHEA:14445"/>
        <dbReference type="ChEBI" id="CHEBI:15354"/>
        <dbReference type="ChEBI" id="CHEBI:15377"/>
        <dbReference type="ChEBI" id="CHEBI:15378"/>
        <dbReference type="ChEBI" id="CHEBI:57643"/>
        <dbReference type="ChEBI" id="CHEBI:58608"/>
        <dbReference type="EC" id="3.1.4.4"/>
    </reaction>
</comment>
<name>A0A4R4A5Q4_MARGR</name>
<evidence type="ECO:0000256" key="3">
    <source>
        <dbReference type="ARBA" id="ARBA00022801"/>
    </source>
</evidence>
<keyword evidence="4" id="KW-0443">Lipid metabolism</keyword>
<protein>
    <submittedName>
        <fullName evidence="7">Putative membrane protein YdjX (TVP38/TMEM64 family)</fullName>
    </submittedName>
</protein>
<dbReference type="InterPro" id="IPR025202">
    <property type="entry name" value="PLD-like_dom"/>
</dbReference>
<evidence type="ECO:0000313" key="8">
    <source>
        <dbReference type="Proteomes" id="UP000295247"/>
    </source>
</evidence>
<dbReference type="Pfam" id="PF00614">
    <property type="entry name" value="PLDc"/>
    <property type="match status" value="1"/>
</dbReference>
<evidence type="ECO:0000256" key="2">
    <source>
        <dbReference type="ARBA" id="ARBA00022737"/>
    </source>
</evidence>
<feature type="transmembrane region" description="Helical" evidence="5">
    <location>
        <begin position="500"/>
        <end position="519"/>
    </location>
</feature>
<dbReference type="InterPro" id="IPR015679">
    <property type="entry name" value="PLipase_D_fam"/>
</dbReference>
<dbReference type="PROSITE" id="PS50035">
    <property type="entry name" value="PLD"/>
    <property type="match status" value="2"/>
</dbReference>